<name>A0A0A0KZL9_CUCSA</name>
<dbReference type="STRING" id="3659.A0A0A0KZL9"/>
<dbReference type="CDD" id="cd11019">
    <property type="entry name" value="OsENODL1_like"/>
    <property type="match status" value="1"/>
</dbReference>
<dbReference type="OrthoDB" id="1896188at2759"/>
<evidence type="ECO:0000256" key="3">
    <source>
        <dbReference type="ARBA" id="ARBA00022622"/>
    </source>
</evidence>
<dbReference type="FunFam" id="2.60.40.420:FF:000010">
    <property type="entry name" value="Early nodulin-like protein 1"/>
    <property type="match status" value="1"/>
</dbReference>
<keyword evidence="4 11" id="KW-0732">Signal</keyword>
<dbReference type="AlphaFoldDB" id="A0A0A0KZL9"/>
<feature type="compositionally biased region" description="Basic and acidic residues" evidence="10">
    <location>
        <begin position="236"/>
        <end position="245"/>
    </location>
</feature>
<keyword evidence="3" id="KW-0336">GPI-anchor</keyword>
<evidence type="ECO:0000256" key="10">
    <source>
        <dbReference type="SAM" id="MobiDB-lite"/>
    </source>
</evidence>
<dbReference type="GO" id="GO:0005886">
    <property type="term" value="C:plasma membrane"/>
    <property type="evidence" value="ECO:0000318"/>
    <property type="project" value="GO_Central"/>
</dbReference>
<evidence type="ECO:0000313" key="13">
    <source>
        <dbReference type="EMBL" id="KGN55120.1"/>
    </source>
</evidence>
<comment type="similarity">
    <text evidence="9">Belongs to the early nodulin-like (ENODL) family.</text>
</comment>
<sequence length="281" mass="30953">MAFSKTLSLSLYIFFPCFLSLSQAYTFYVGGKDGWVLNPSESYDNWANRNRFRVNDVLVFNYARGSDSVAVVGKEDYDKCDLNNPIVKLEDGNSKFKFDRSGAFYFASGKQGMCENGQKLAVVVISQHSFSLSSKLASTPPEISPTSPLSLSETLGSPMPSSEMLGSPMPSSEMLGSFVITIIRDTQFVITIIRDTQFVITIIRDTQFSIAIVRDARSGPDPIRCHGTGDESYPVRSDRRNDGFDPVRSNGGVDGSDPLRSDWGADDVSIVRGVRFRVADV</sequence>
<feature type="region of interest" description="Disordered" evidence="10">
    <location>
        <begin position="136"/>
        <end position="168"/>
    </location>
</feature>
<evidence type="ECO:0000256" key="7">
    <source>
        <dbReference type="ARBA" id="ARBA00023180"/>
    </source>
</evidence>
<evidence type="ECO:0000256" key="9">
    <source>
        <dbReference type="ARBA" id="ARBA00035011"/>
    </source>
</evidence>
<dbReference type="GO" id="GO:0098552">
    <property type="term" value="C:side of membrane"/>
    <property type="evidence" value="ECO:0007669"/>
    <property type="project" value="UniProtKB-KW"/>
</dbReference>
<dbReference type="SUPFAM" id="SSF49503">
    <property type="entry name" value="Cupredoxins"/>
    <property type="match status" value="1"/>
</dbReference>
<keyword evidence="6" id="KW-1015">Disulfide bond</keyword>
<evidence type="ECO:0000256" key="2">
    <source>
        <dbReference type="ARBA" id="ARBA00022475"/>
    </source>
</evidence>
<dbReference type="InterPro" id="IPR003245">
    <property type="entry name" value="Phytocyanin_dom"/>
</dbReference>
<dbReference type="Gene3D" id="2.60.40.420">
    <property type="entry name" value="Cupredoxins - blue copper proteins"/>
    <property type="match status" value="1"/>
</dbReference>
<keyword evidence="5" id="KW-0472">Membrane</keyword>
<dbReference type="PANTHER" id="PTHR33021:SF514">
    <property type="entry name" value="PHYTOCYANIN DOMAIN-CONTAINING PROTEIN"/>
    <property type="match status" value="1"/>
</dbReference>
<dbReference type="GO" id="GO:0009055">
    <property type="term" value="F:electron transfer activity"/>
    <property type="evidence" value="ECO:0007669"/>
    <property type="project" value="InterPro"/>
</dbReference>
<dbReference type="PANTHER" id="PTHR33021">
    <property type="entry name" value="BLUE COPPER PROTEIN"/>
    <property type="match status" value="1"/>
</dbReference>
<accession>A0A0A0KZL9</accession>
<dbReference type="EMBL" id="CM002925">
    <property type="protein sequence ID" value="KGN55120.1"/>
    <property type="molecule type" value="Genomic_DNA"/>
</dbReference>
<evidence type="ECO:0000259" key="12">
    <source>
        <dbReference type="PROSITE" id="PS51485"/>
    </source>
</evidence>
<dbReference type="InterPro" id="IPR041846">
    <property type="entry name" value="ENL_dom"/>
</dbReference>
<evidence type="ECO:0000256" key="1">
    <source>
        <dbReference type="ARBA" id="ARBA00004609"/>
    </source>
</evidence>
<protein>
    <recommendedName>
        <fullName evidence="12">Phytocyanin domain-containing protein</fullName>
    </recommendedName>
</protein>
<keyword evidence="7" id="KW-0325">Glycoprotein</keyword>
<keyword evidence="2" id="KW-1003">Cell membrane</keyword>
<evidence type="ECO:0000256" key="6">
    <source>
        <dbReference type="ARBA" id="ARBA00023157"/>
    </source>
</evidence>
<feature type="region of interest" description="Disordered" evidence="10">
    <location>
        <begin position="219"/>
        <end position="260"/>
    </location>
</feature>
<dbReference type="Pfam" id="PF02298">
    <property type="entry name" value="Cu_bind_like"/>
    <property type="match status" value="1"/>
</dbReference>
<dbReference type="InterPro" id="IPR039391">
    <property type="entry name" value="Phytocyanin-like"/>
</dbReference>
<comment type="subcellular location">
    <subcellularLocation>
        <location evidence="1">Cell membrane</location>
        <topology evidence="1">Lipid-anchor</topology>
        <topology evidence="1">GPI-anchor</topology>
    </subcellularLocation>
</comment>
<evidence type="ECO:0000256" key="5">
    <source>
        <dbReference type="ARBA" id="ARBA00023136"/>
    </source>
</evidence>
<reference evidence="13 14" key="2">
    <citation type="journal article" date="2009" name="PLoS ONE">
        <title>An integrated genetic and cytogenetic map of the cucumber genome.</title>
        <authorList>
            <person name="Ren Y."/>
            <person name="Zhang Z."/>
            <person name="Liu J."/>
            <person name="Staub J.E."/>
            <person name="Han Y."/>
            <person name="Cheng Z."/>
            <person name="Li X."/>
            <person name="Lu J."/>
            <person name="Miao H."/>
            <person name="Kang H."/>
            <person name="Xie B."/>
            <person name="Gu X."/>
            <person name="Wang X."/>
            <person name="Du Y."/>
            <person name="Jin W."/>
            <person name="Huang S."/>
        </authorList>
    </citation>
    <scope>NUCLEOTIDE SEQUENCE [LARGE SCALE GENOMIC DNA]</scope>
    <source>
        <strain evidence="14">cv. 9930</strain>
    </source>
</reference>
<feature type="compositionally biased region" description="Low complexity" evidence="10">
    <location>
        <begin position="138"/>
        <end position="158"/>
    </location>
</feature>
<evidence type="ECO:0000256" key="8">
    <source>
        <dbReference type="ARBA" id="ARBA00023288"/>
    </source>
</evidence>
<dbReference type="Proteomes" id="UP000029981">
    <property type="component" value="Chromosome 4"/>
</dbReference>
<evidence type="ECO:0000256" key="11">
    <source>
        <dbReference type="SAM" id="SignalP"/>
    </source>
</evidence>
<dbReference type="InterPro" id="IPR008972">
    <property type="entry name" value="Cupredoxin"/>
</dbReference>
<feature type="chain" id="PRO_5001965602" description="Phytocyanin domain-containing protein" evidence="11">
    <location>
        <begin position="25"/>
        <end position="281"/>
    </location>
</feature>
<feature type="signal peptide" evidence="11">
    <location>
        <begin position="1"/>
        <end position="24"/>
    </location>
</feature>
<feature type="compositionally biased region" description="Basic and acidic residues" evidence="10">
    <location>
        <begin position="219"/>
        <end position="229"/>
    </location>
</feature>
<reference evidence="13 14" key="1">
    <citation type="journal article" date="2009" name="Nat. Genet.">
        <title>The genome of the cucumber, Cucumis sativus L.</title>
        <authorList>
            <person name="Huang S."/>
            <person name="Li R."/>
            <person name="Zhang Z."/>
            <person name="Li L."/>
            <person name="Gu X."/>
            <person name="Fan W."/>
            <person name="Lucas W.J."/>
            <person name="Wang X."/>
            <person name="Xie B."/>
            <person name="Ni P."/>
            <person name="Ren Y."/>
            <person name="Zhu H."/>
            <person name="Li J."/>
            <person name="Lin K."/>
            <person name="Jin W."/>
            <person name="Fei Z."/>
            <person name="Li G."/>
            <person name="Staub J."/>
            <person name="Kilian A."/>
            <person name="van der Vossen E.A."/>
            <person name="Wu Y."/>
            <person name="Guo J."/>
            <person name="He J."/>
            <person name="Jia Z."/>
            <person name="Ren Y."/>
            <person name="Tian G."/>
            <person name="Lu Y."/>
            <person name="Ruan J."/>
            <person name="Qian W."/>
            <person name="Wang M."/>
            <person name="Huang Q."/>
            <person name="Li B."/>
            <person name="Xuan Z."/>
            <person name="Cao J."/>
            <person name="Asan"/>
            <person name="Wu Z."/>
            <person name="Zhang J."/>
            <person name="Cai Q."/>
            <person name="Bai Y."/>
            <person name="Zhao B."/>
            <person name="Han Y."/>
            <person name="Li Y."/>
            <person name="Li X."/>
            <person name="Wang S."/>
            <person name="Shi Q."/>
            <person name="Liu S."/>
            <person name="Cho W.K."/>
            <person name="Kim J.Y."/>
            <person name="Xu Y."/>
            <person name="Heller-Uszynska K."/>
            <person name="Miao H."/>
            <person name="Cheng Z."/>
            <person name="Zhang S."/>
            <person name="Wu J."/>
            <person name="Yang Y."/>
            <person name="Kang H."/>
            <person name="Li M."/>
            <person name="Liang H."/>
            <person name="Ren X."/>
            <person name="Shi Z."/>
            <person name="Wen M."/>
            <person name="Jian M."/>
            <person name="Yang H."/>
            <person name="Zhang G."/>
            <person name="Yang Z."/>
            <person name="Chen R."/>
            <person name="Liu S."/>
            <person name="Li J."/>
            <person name="Ma L."/>
            <person name="Liu H."/>
            <person name="Zhou Y."/>
            <person name="Zhao J."/>
            <person name="Fang X."/>
            <person name="Li G."/>
            <person name="Fang L."/>
            <person name="Li Y."/>
            <person name="Liu D."/>
            <person name="Zheng H."/>
            <person name="Zhang Y."/>
            <person name="Qin N."/>
            <person name="Li Z."/>
            <person name="Yang G."/>
            <person name="Yang S."/>
            <person name="Bolund L."/>
            <person name="Kristiansen K."/>
            <person name="Zheng H."/>
            <person name="Li S."/>
            <person name="Zhang X."/>
            <person name="Yang H."/>
            <person name="Wang J."/>
            <person name="Sun R."/>
            <person name="Zhang B."/>
            <person name="Jiang S."/>
            <person name="Wang J."/>
            <person name="Du Y."/>
            <person name="Li S."/>
        </authorList>
    </citation>
    <scope>NUCLEOTIDE SEQUENCE [LARGE SCALE GENOMIC DNA]</scope>
    <source>
        <strain evidence="14">cv. 9930</strain>
    </source>
</reference>
<keyword evidence="8" id="KW-0449">Lipoprotein</keyword>
<reference evidence="13 14" key="4">
    <citation type="journal article" date="2011" name="BMC Genomics">
        <title>RNA-Seq improves annotation of protein-coding genes in the cucumber genome.</title>
        <authorList>
            <person name="Li Z."/>
            <person name="Zhang Z."/>
            <person name="Yan P."/>
            <person name="Huang S."/>
            <person name="Fei Z."/>
            <person name="Lin K."/>
        </authorList>
    </citation>
    <scope>NUCLEOTIDE SEQUENCE [LARGE SCALE GENOMIC DNA]</scope>
    <source>
        <strain evidence="14">cv. 9930</strain>
    </source>
</reference>
<evidence type="ECO:0000256" key="4">
    <source>
        <dbReference type="ARBA" id="ARBA00022729"/>
    </source>
</evidence>
<proteinExistence type="inferred from homology"/>
<evidence type="ECO:0000313" key="14">
    <source>
        <dbReference type="Proteomes" id="UP000029981"/>
    </source>
</evidence>
<dbReference type="PROSITE" id="PS51485">
    <property type="entry name" value="PHYTOCYANIN"/>
    <property type="match status" value="1"/>
</dbReference>
<gene>
    <name evidence="13" type="ORF">Csa_4G632110</name>
</gene>
<feature type="domain" description="Phytocyanin" evidence="12">
    <location>
        <begin position="25"/>
        <end position="126"/>
    </location>
</feature>
<dbReference type="KEGG" id="csv:101218690"/>
<keyword evidence="14" id="KW-1185">Reference proteome</keyword>
<organism evidence="13 14">
    <name type="scientific">Cucumis sativus</name>
    <name type="common">Cucumber</name>
    <dbReference type="NCBI Taxonomy" id="3659"/>
    <lineage>
        <taxon>Eukaryota</taxon>
        <taxon>Viridiplantae</taxon>
        <taxon>Streptophyta</taxon>
        <taxon>Embryophyta</taxon>
        <taxon>Tracheophyta</taxon>
        <taxon>Spermatophyta</taxon>
        <taxon>Magnoliopsida</taxon>
        <taxon>eudicotyledons</taxon>
        <taxon>Gunneridae</taxon>
        <taxon>Pentapetalae</taxon>
        <taxon>rosids</taxon>
        <taxon>fabids</taxon>
        <taxon>Cucurbitales</taxon>
        <taxon>Cucurbitaceae</taxon>
        <taxon>Benincaseae</taxon>
        <taxon>Cucumis</taxon>
    </lineage>
</organism>
<dbReference type="Gramene" id="KGN55120">
    <property type="protein sequence ID" value="KGN55120"/>
    <property type="gene ID" value="Csa_4G632110"/>
</dbReference>
<reference evidence="13 14" key="3">
    <citation type="journal article" date="2010" name="BMC Genomics">
        <title>Transcriptome sequencing and comparative analysis of cucumber flowers with different sex types.</title>
        <authorList>
            <person name="Guo S."/>
            <person name="Zheng Y."/>
            <person name="Joung J.G."/>
            <person name="Liu S."/>
            <person name="Zhang Z."/>
            <person name="Crasta O.R."/>
            <person name="Sobral B.W."/>
            <person name="Xu Y."/>
            <person name="Huang S."/>
            <person name="Fei Z."/>
        </authorList>
    </citation>
    <scope>NUCLEOTIDE SEQUENCE [LARGE SCALE GENOMIC DNA]</scope>
    <source>
        <strain evidence="14">cv. 9930</strain>
    </source>
</reference>